<reference evidence="1 2" key="1">
    <citation type="submission" date="2020-01" db="EMBL/GenBank/DDBJ databases">
        <title>Insect and environment-associated Actinomycetes.</title>
        <authorList>
            <person name="Currrie C."/>
            <person name="Chevrette M."/>
            <person name="Carlson C."/>
            <person name="Stubbendieck R."/>
            <person name="Wendt-Pienkowski E."/>
        </authorList>
    </citation>
    <scope>NUCLEOTIDE SEQUENCE [LARGE SCALE GENOMIC DNA]</scope>
    <source>
        <strain evidence="1 2">SID7590</strain>
    </source>
</reference>
<evidence type="ECO:0000313" key="2">
    <source>
        <dbReference type="Proteomes" id="UP000469670"/>
    </source>
</evidence>
<evidence type="ECO:0000313" key="1">
    <source>
        <dbReference type="EMBL" id="NEC23888.1"/>
    </source>
</evidence>
<gene>
    <name evidence="1" type="ORF">G3I50_37410</name>
</gene>
<dbReference type="EMBL" id="JAAGMP010001662">
    <property type="protein sequence ID" value="NEC23888.1"/>
    <property type="molecule type" value="Genomic_DNA"/>
</dbReference>
<dbReference type="Proteomes" id="UP000469670">
    <property type="component" value="Unassembled WGS sequence"/>
</dbReference>
<dbReference type="Pfam" id="PF06841">
    <property type="entry name" value="Phage_T4_gp19"/>
    <property type="match status" value="1"/>
</dbReference>
<sequence>MLTGQTVNTSREQAFLSSVSMAHHFTVAIDRSQYELGAWTSAAGLNVSWHIAEYRAGDSWNHPLIFPGVPQYQRIKLSRAACRDSQVVQEWLTETAMRNEPLTGAISLVDAQGTPTVTWELKEFFPTAWGISEFSAAQGNVAMETLEIVHTGFLDDDFAPGNPGPQLPDRY</sequence>
<dbReference type="InterPro" id="IPR010667">
    <property type="entry name" value="Phage_T4_Gp19"/>
</dbReference>
<dbReference type="InterPro" id="IPR011747">
    <property type="entry name" value="CHP02241"/>
</dbReference>
<protein>
    <submittedName>
        <fullName evidence="1">Phage tail protein</fullName>
    </submittedName>
</protein>
<dbReference type="GO" id="GO:0005198">
    <property type="term" value="F:structural molecule activity"/>
    <property type="evidence" value="ECO:0007669"/>
    <property type="project" value="InterPro"/>
</dbReference>
<dbReference type="AlphaFoldDB" id="A0A7K3S8Q0"/>
<comment type="caution">
    <text evidence="1">The sequence shown here is derived from an EMBL/GenBank/DDBJ whole genome shotgun (WGS) entry which is preliminary data.</text>
</comment>
<accession>A0A7K3S8Q0</accession>
<name>A0A7K3S8Q0_9ACTN</name>
<dbReference type="RefSeq" id="WP_164208229.1">
    <property type="nucleotide sequence ID" value="NZ_JAAGMP010001662.1"/>
</dbReference>
<dbReference type="PANTHER" id="PTHR38009">
    <property type="entry name" value="CONSERVED HYPOTHETICAL PHAGE TAIL PROTEIN"/>
    <property type="match status" value="1"/>
</dbReference>
<organism evidence="1 2">
    <name type="scientific">Streptomyces parvus</name>
    <dbReference type="NCBI Taxonomy" id="66428"/>
    <lineage>
        <taxon>Bacteria</taxon>
        <taxon>Bacillati</taxon>
        <taxon>Actinomycetota</taxon>
        <taxon>Actinomycetes</taxon>
        <taxon>Kitasatosporales</taxon>
        <taxon>Streptomycetaceae</taxon>
        <taxon>Streptomyces</taxon>
    </lineage>
</organism>
<dbReference type="PANTHER" id="PTHR38009:SF1">
    <property type="entry name" value="CONSERVED HYPOTHETICAL PHAGE TAIL PROTEIN"/>
    <property type="match status" value="1"/>
</dbReference>
<proteinExistence type="predicted"/>